<keyword evidence="5" id="KW-1185">Reference proteome</keyword>
<dbReference type="Pfam" id="PF01419">
    <property type="entry name" value="Jacalin"/>
    <property type="match status" value="2"/>
</dbReference>
<dbReference type="AlphaFoldDB" id="A0A2G9H6I3"/>
<dbReference type="PANTHER" id="PTHR47293:SF66">
    <property type="entry name" value="JACALIN-RELATED LECTIN 11-RELATED"/>
    <property type="match status" value="1"/>
</dbReference>
<comment type="caution">
    <text evidence="4">The sequence shown here is derived from an EMBL/GenBank/DDBJ whole genome shotgun (WGS) entry which is preliminary data.</text>
</comment>
<evidence type="ECO:0000256" key="2">
    <source>
        <dbReference type="ARBA" id="ARBA00022734"/>
    </source>
</evidence>
<dbReference type="GO" id="GO:0030246">
    <property type="term" value="F:carbohydrate binding"/>
    <property type="evidence" value="ECO:0007669"/>
    <property type="project" value="UniProtKB-KW"/>
</dbReference>
<organism evidence="4 5">
    <name type="scientific">Handroanthus impetiginosus</name>
    <dbReference type="NCBI Taxonomy" id="429701"/>
    <lineage>
        <taxon>Eukaryota</taxon>
        <taxon>Viridiplantae</taxon>
        <taxon>Streptophyta</taxon>
        <taxon>Embryophyta</taxon>
        <taxon>Tracheophyta</taxon>
        <taxon>Spermatophyta</taxon>
        <taxon>Magnoliopsida</taxon>
        <taxon>eudicotyledons</taxon>
        <taxon>Gunneridae</taxon>
        <taxon>Pentapetalae</taxon>
        <taxon>asterids</taxon>
        <taxon>lamiids</taxon>
        <taxon>Lamiales</taxon>
        <taxon>Bignoniaceae</taxon>
        <taxon>Crescentiina</taxon>
        <taxon>Tabebuia alliance</taxon>
        <taxon>Handroanthus</taxon>
    </lineage>
</organism>
<evidence type="ECO:0000313" key="4">
    <source>
        <dbReference type="EMBL" id="PIN13083.1"/>
    </source>
</evidence>
<dbReference type="InterPro" id="IPR036404">
    <property type="entry name" value="Jacalin-like_lectin_dom_sf"/>
</dbReference>
<dbReference type="EMBL" id="NKXS01002553">
    <property type="protein sequence ID" value="PIN13083.1"/>
    <property type="molecule type" value="Genomic_DNA"/>
</dbReference>
<feature type="domain" description="Jacalin-type lectin" evidence="3">
    <location>
        <begin position="114"/>
        <end position="252"/>
    </location>
</feature>
<dbReference type="OrthoDB" id="4325201at2759"/>
<reference evidence="5" key="1">
    <citation type="journal article" date="2018" name="Gigascience">
        <title>Genome assembly of the Pink Ipe (Handroanthus impetiginosus, Bignoniaceae), a highly valued, ecologically keystone Neotropical timber forest tree.</title>
        <authorList>
            <person name="Silva-Junior O.B."/>
            <person name="Grattapaglia D."/>
            <person name="Novaes E."/>
            <person name="Collevatti R.G."/>
        </authorList>
    </citation>
    <scope>NUCLEOTIDE SEQUENCE [LARGE SCALE GENOMIC DNA]</scope>
    <source>
        <strain evidence="5">cv. UFG-1</strain>
    </source>
</reference>
<name>A0A2G9H6I3_9LAMI</name>
<protein>
    <recommendedName>
        <fullName evidence="3">Jacalin-type lectin domain-containing protein</fullName>
    </recommendedName>
</protein>
<dbReference type="STRING" id="429701.A0A2G9H6I3"/>
<dbReference type="PANTHER" id="PTHR47293">
    <property type="entry name" value="JACALIN-RELATED LECTIN 3"/>
    <property type="match status" value="1"/>
</dbReference>
<proteinExistence type="inferred from homology"/>
<evidence type="ECO:0000259" key="3">
    <source>
        <dbReference type="PROSITE" id="PS51752"/>
    </source>
</evidence>
<dbReference type="SMART" id="SM00915">
    <property type="entry name" value="Jacalin"/>
    <property type="match status" value="1"/>
</dbReference>
<dbReference type="InterPro" id="IPR001229">
    <property type="entry name" value="Jacalin-like_lectin_dom"/>
</dbReference>
<accession>A0A2G9H6I3</accession>
<dbReference type="Proteomes" id="UP000231279">
    <property type="component" value="Unassembled WGS sequence"/>
</dbReference>
<evidence type="ECO:0000313" key="5">
    <source>
        <dbReference type="Proteomes" id="UP000231279"/>
    </source>
</evidence>
<sequence>MARPLNTPENLAAGLMAVLELIRFSDGCHRLTGTYGSEMSFVVVKPLRFYTKLAEYGPFGSETGTPFSFRRKGGMITGFHGRTDGYVDFIGFYLKPLCPDCVPIINKSQSPLIFGYLGFWGGDDGREFDDGVYRDVKGVEVYSFNNAISSIQFKYVKRNGTASNWSPKYGGGEGAVMKKVEINSGEHLVGIERFYGPIDGITGDTAVGKYGPLGTAIGKFFTSYECKKKKKIVGSLGKSGAYLNAIGVHSEYL</sequence>
<evidence type="ECO:0000256" key="1">
    <source>
        <dbReference type="ARBA" id="ARBA00006568"/>
    </source>
</evidence>
<dbReference type="PROSITE" id="PS51752">
    <property type="entry name" value="JACALIN_LECTIN"/>
    <property type="match status" value="2"/>
</dbReference>
<gene>
    <name evidence="4" type="ORF">CDL12_14290</name>
</gene>
<keyword evidence="2" id="KW-0430">Lectin</keyword>
<comment type="similarity">
    <text evidence="1">Belongs to the jacalin lectin family.</text>
</comment>
<feature type="domain" description="Jacalin-type lectin" evidence="3">
    <location>
        <begin position="1"/>
        <end position="96"/>
    </location>
</feature>
<dbReference type="Gene3D" id="2.100.10.30">
    <property type="entry name" value="Jacalin-like lectin domain"/>
    <property type="match status" value="2"/>
</dbReference>
<dbReference type="SUPFAM" id="SSF51101">
    <property type="entry name" value="Mannose-binding lectins"/>
    <property type="match status" value="2"/>
</dbReference>